<dbReference type="OrthoDB" id="6355844at2759"/>
<feature type="region of interest" description="Disordered" evidence="1">
    <location>
        <begin position="32"/>
        <end position="74"/>
    </location>
</feature>
<reference evidence="3 4" key="1">
    <citation type="submission" date="2019-05" db="EMBL/GenBank/DDBJ databases">
        <title>Another draft genome of Portunus trituberculatus and its Hox gene families provides insights of decapod evolution.</title>
        <authorList>
            <person name="Jeong J.-H."/>
            <person name="Song I."/>
            <person name="Kim S."/>
            <person name="Choi T."/>
            <person name="Kim D."/>
            <person name="Ryu S."/>
            <person name="Kim W."/>
        </authorList>
    </citation>
    <scope>NUCLEOTIDE SEQUENCE [LARGE SCALE GENOMIC DNA]</scope>
    <source>
        <tissue evidence="3">Muscle</tissue>
    </source>
</reference>
<evidence type="ECO:0000313" key="3">
    <source>
        <dbReference type="EMBL" id="MPC34354.1"/>
    </source>
</evidence>
<dbReference type="Proteomes" id="UP000324222">
    <property type="component" value="Unassembled WGS sequence"/>
</dbReference>
<keyword evidence="2" id="KW-0812">Transmembrane</keyword>
<protein>
    <submittedName>
        <fullName evidence="3">Uncharacterized protein</fullName>
    </submittedName>
</protein>
<dbReference type="EMBL" id="VSRR010003035">
    <property type="protein sequence ID" value="MPC34354.1"/>
    <property type="molecule type" value="Genomic_DNA"/>
</dbReference>
<proteinExistence type="predicted"/>
<feature type="transmembrane region" description="Helical" evidence="2">
    <location>
        <begin position="7"/>
        <end position="27"/>
    </location>
</feature>
<keyword evidence="2" id="KW-0472">Membrane</keyword>
<accession>A0A5B7EPN4</accession>
<feature type="compositionally biased region" description="Low complexity" evidence="1">
    <location>
        <begin position="32"/>
        <end position="46"/>
    </location>
</feature>
<dbReference type="AlphaFoldDB" id="A0A5B7EPN4"/>
<organism evidence="3 4">
    <name type="scientific">Portunus trituberculatus</name>
    <name type="common">Swimming crab</name>
    <name type="synonym">Neptunus trituberculatus</name>
    <dbReference type="NCBI Taxonomy" id="210409"/>
    <lineage>
        <taxon>Eukaryota</taxon>
        <taxon>Metazoa</taxon>
        <taxon>Ecdysozoa</taxon>
        <taxon>Arthropoda</taxon>
        <taxon>Crustacea</taxon>
        <taxon>Multicrustacea</taxon>
        <taxon>Malacostraca</taxon>
        <taxon>Eumalacostraca</taxon>
        <taxon>Eucarida</taxon>
        <taxon>Decapoda</taxon>
        <taxon>Pleocyemata</taxon>
        <taxon>Brachyura</taxon>
        <taxon>Eubrachyura</taxon>
        <taxon>Portunoidea</taxon>
        <taxon>Portunidae</taxon>
        <taxon>Portuninae</taxon>
        <taxon>Portunus</taxon>
    </lineage>
</organism>
<evidence type="ECO:0000313" key="4">
    <source>
        <dbReference type="Proteomes" id="UP000324222"/>
    </source>
</evidence>
<feature type="compositionally biased region" description="Basic residues" evidence="1">
    <location>
        <begin position="48"/>
        <end position="74"/>
    </location>
</feature>
<evidence type="ECO:0000256" key="2">
    <source>
        <dbReference type="SAM" id="Phobius"/>
    </source>
</evidence>
<gene>
    <name evidence="3" type="ORF">E2C01_027739</name>
</gene>
<feature type="region of interest" description="Disordered" evidence="1">
    <location>
        <begin position="90"/>
        <end position="120"/>
    </location>
</feature>
<name>A0A5B7EPN4_PORTR</name>
<keyword evidence="4" id="KW-1185">Reference proteome</keyword>
<comment type="caution">
    <text evidence="3">The sequence shown here is derived from an EMBL/GenBank/DDBJ whole genome shotgun (WGS) entry which is preliminary data.</text>
</comment>
<evidence type="ECO:0000256" key="1">
    <source>
        <dbReference type="SAM" id="MobiDB-lite"/>
    </source>
</evidence>
<sequence>MVAPRHFRILVILAAFVTIYLKVITLLTNNNNNNNNNNNQYNNNQQHTTKKYPTHNKKNHSHHHHYHHYHHHHHNNNNKQIHIHHYTDTHNRNHHHNQSTLQSHLAGRGRQKAAAATEGEAESMGVGHLGVLVVEAAVGAAGLEVRVDGVKVFHILNQTESIQGQVVRFHAGLHLVTLDERSGAVMRSQTFLTWQPESSRQVAQALRDAGEGRLLLLVGLVSAESPGAFQSLKSCNTPIISSQAMAIDRLIADQKGLMVGGKLDKEKNVPEFTMYLGHKVTRQLASFGSVFAERLAKDEAWCMAAWKGKGVAGEGLTIIPHSHGSPSRQASPVSLRLIIPRRRREWRHDAETASPPQCVAM</sequence>
<keyword evidence="2" id="KW-1133">Transmembrane helix</keyword>